<dbReference type="PANTHER" id="PTHR40396:SF1">
    <property type="entry name" value="ATPASE AAA-TYPE CORE DOMAIN-CONTAINING PROTEIN"/>
    <property type="match status" value="1"/>
</dbReference>
<reference evidence="2" key="1">
    <citation type="submission" date="2018-06" db="EMBL/GenBank/DDBJ databases">
        <authorList>
            <person name="Zhirakovskaya E."/>
        </authorList>
    </citation>
    <scope>NUCLEOTIDE SEQUENCE</scope>
</reference>
<organism evidence="2">
    <name type="scientific">hydrothermal vent metagenome</name>
    <dbReference type="NCBI Taxonomy" id="652676"/>
    <lineage>
        <taxon>unclassified sequences</taxon>
        <taxon>metagenomes</taxon>
        <taxon>ecological metagenomes</taxon>
    </lineage>
</organism>
<proteinExistence type="predicted"/>
<dbReference type="GO" id="GO:0005524">
    <property type="term" value="F:ATP binding"/>
    <property type="evidence" value="ECO:0007669"/>
    <property type="project" value="InterPro"/>
</dbReference>
<evidence type="ECO:0000313" key="2">
    <source>
        <dbReference type="EMBL" id="VAW90081.1"/>
    </source>
</evidence>
<name>A0A3B0ZER0_9ZZZZ</name>
<evidence type="ECO:0000259" key="1">
    <source>
        <dbReference type="Pfam" id="PF13304"/>
    </source>
</evidence>
<dbReference type="GO" id="GO:0016887">
    <property type="term" value="F:ATP hydrolysis activity"/>
    <property type="evidence" value="ECO:0007669"/>
    <property type="project" value="InterPro"/>
</dbReference>
<accession>A0A3B0ZER0</accession>
<dbReference type="PANTHER" id="PTHR40396">
    <property type="entry name" value="ATPASE-LIKE PROTEIN"/>
    <property type="match status" value="1"/>
</dbReference>
<protein>
    <recommendedName>
        <fullName evidence="1">ATPase AAA-type core domain-containing protein</fullName>
    </recommendedName>
</protein>
<dbReference type="EMBL" id="UOFP01000307">
    <property type="protein sequence ID" value="VAW90081.1"/>
    <property type="molecule type" value="Genomic_DNA"/>
</dbReference>
<dbReference type="SUPFAM" id="SSF52540">
    <property type="entry name" value="P-loop containing nucleoside triphosphate hydrolases"/>
    <property type="match status" value="1"/>
</dbReference>
<dbReference type="Pfam" id="PF13304">
    <property type="entry name" value="AAA_21"/>
    <property type="match status" value="1"/>
</dbReference>
<dbReference type="AlphaFoldDB" id="A0A3B0ZER0"/>
<feature type="domain" description="ATPase AAA-type core" evidence="1">
    <location>
        <begin position="52"/>
        <end position="368"/>
    </location>
</feature>
<dbReference type="InterPro" id="IPR003959">
    <property type="entry name" value="ATPase_AAA_core"/>
</dbReference>
<dbReference type="InterPro" id="IPR027417">
    <property type="entry name" value="P-loop_NTPase"/>
</dbReference>
<gene>
    <name evidence="2" type="ORF">MNBD_GAMMA18-1999</name>
</gene>
<sequence>MLVEFSVANFRSIRERQTLSMARSKLKESDVLKGNSFSSSGLAGVELLRSCAVYGPNAAGKSNLLLALLKMASMVDKSATEMRRGDELPVKSFRLDSASRNAPTEFEIVFISQGVRYQYGFSATEERITEEWLIAFPKGRAQHWFARQWDEKEQQDQWQMGNSLQGQKQLWIESTRANALFLSTAVQLNSQQLQPVYDWFNNTLRITSVSGWGPGFTALLCDKNEYKAKVIDFLKAADVGIDDVVVENKVFDSKDLPDEMPDEARSEVCKTLEGKEILSELNTVHLDNEGKAVIFDFNDESDGTRKLFSFAGPWLDTLENGYVLIIDELHDNLHPKLVRFLVQLFHDDKTNPNNAQLVFTTHETSILSSEMFRRDQIWFCEKDQTQATQLFSLTDFNYRTRENLEMAYLAGRFGALPYTRELKRAQ</sequence>
<dbReference type="Gene3D" id="3.40.50.300">
    <property type="entry name" value="P-loop containing nucleotide triphosphate hydrolases"/>
    <property type="match status" value="1"/>
</dbReference>